<comment type="domain">
    <text evidence="8">The DHHC domain is required for palmitoyltransferase activity.</text>
</comment>
<keyword evidence="5 7" id="KW-0040">ANK repeat</keyword>
<dbReference type="Pfam" id="PF12796">
    <property type="entry name" value="Ank_2"/>
    <property type="match status" value="1"/>
</dbReference>
<evidence type="ECO:0000256" key="3">
    <source>
        <dbReference type="ARBA" id="ARBA00022737"/>
    </source>
</evidence>
<dbReference type="Pfam" id="PF01529">
    <property type="entry name" value="DHHC"/>
    <property type="match status" value="1"/>
</dbReference>
<dbReference type="GO" id="GO:0016020">
    <property type="term" value="C:membrane"/>
    <property type="evidence" value="ECO:0007669"/>
    <property type="project" value="UniProtKB-SubCell"/>
</dbReference>
<comment type="similarity">
    <text evidence="8">Belongs to the DHHC palmitoyltransferase family.</text>
</comment>
<dbReference type="PANTHER" id="PTHR24161:SF85">
    <property type="entry name" value="PALMITOYLTRANSFERASE HIP14"/>
    <property type="match status" value="1"/>
</dbReference>
<dbReference type="PROSITE" id="PS50297">
    <property type="entry name" value="ANK_REP_REGION"/>
    <property type="match status" value="1"/>
</dbReference>
<accession>A0AAD1Y8D7</accession>
<dbReference type="InterPro" id="IPR036770">
    <property type="entry name" value="Ankyrin_rpt-contain_sf"/>
</dbReference>
<dbReference type="Proteomes" id="UP001295684">
    <property type="component" value="Unassembled WGS sequence"/>
</dbReference>
<proteinExistence type="inferred from homology"/>
<dbReference type="EC" id="2.3.1.225" evidence="8"/>
<dbReference type="SUPFAM" id="SSF48403">
    <property type="entry name" value="Ankyrin repeat"/>
    <property type="match status" value="1"/>
</dbReference>
<comment type="caution">
    <text evidence="11">The sequence shown here is derived from an EMBL/GenBank/DDBJ whole genome shotgun (WGS) entry which is preliminary data.</text>
</comment>
<comment type="subcellular location">
    <subcellularLocation>
        <location evidence="1">Membrane</location>
        <topology evidence="1">Multi-pass membrane protein</topology>
    </subcellularLocation>
</comment>
<dbReference type="GO" id="GO:0019706">
    <property type="term" value="F:protein-cysteine S-palmitoyltransferase activity"/>
    <property type="evidence" value="ECO:0007669"/>
    <property type="project" value="UniProtKB-EC"/>
</dbReference>
<evidence type="ECO:0000313" key="11">
    <source>
        <dbReference type="EMBL" id="CAI2387326.1"/>
    </source>
</evidence>
<dbReference type="InterPro" id="IPR002110">
    <property type="entry name" value="Ankyrin_rpt"/>
</dbReference>
<keyword evidence="2 8" id="KW-0812">Transmembrane</keyword>
<feature type="region of interest" description="Disordered" evidence="9">
    <location>
        <begin position="1"/>
        <end position="122"/>
    </location>
</feature>
<dbReference type="AlphaFoldDB" id="A0AAD1Y8D7"/>
<keyword evidence="12" id="KW-1185">Reference proteome</keyword>
<evidence type="ECO:0000256" key="4">
    <source>
        <dbReference type="ARBA" id="ARBA00022989"/>
    </source>
</evidence>
<dbReference type="Gene3D" id="1.25.40.20">
    <property type="entry name" value="Ankyrin repeat-containing domain"/>
    <property type="match status" value="1"/>
</dbReference>
<dbReference type="EMBL" id="CAMPGE010029841">
    <property type="protein sequence ID" value="CAI2387326.1"/>
    <property type="molecule type" value="Genomic_DNA"/>
</dbReference>
<protein>
    <recommendedName>
        <fullName evidence="8">Palmitoyltransferase</fullName>
        <ecNumber evidence="8">2.3.1.225</ecNumber>
    </recommendedName>
</protein>
<feature type="compositionally biased region" description="Basic and acidic residues" evidence="9">
    <location>
        <begin position="21"/>
        <end position="44"/>
    </location>
</feature>
<evidence type="ECO:0000256" key="9">
    <source>
        <dbReference type="SAM" id="MobiDB-lite"/>
    </source>
</evidence>
<feature type="transmembrane region" description="Helical" evidence="8">
    <location>
        <begin position="402"/>
        <end position="421"/>
    </location>
</feature>
<evidence type="ECO:0000259" key="10">
    <source>
        <dbReference type="Pfam" id="PF01529"/>
    </source>
</evidence>
<feature type="repeat" description="ANK" evidence="7">
    <location>
        <begin position="286"/>
        <end position="318"/>
    </location>
</feature>
<gene>
    <name evidence="11" type="ORF">ECRASSUSDP1_LOCUS28956</name>
</gene>
<keyword evidence="3" id="KW-0677">Repeat</keyword>
<reference evidence="11" key="1">
    <citation type="submission" date="2023-07" db="EMBL/GenBank/DDBJ databases">
        <authorList>
            <consortium name="AG Swart"/>
            <person name="Singh M."/>
            <person name="Singh A."/>
            <person name="Seah K."/>
            <person name="Emmerich C."/>
        </authorList>
    </citation>
    <scope>NUCLEOTIDE SEQUENCE</scope>
    <source>
        <strain evidence="11">DP1</strain>
    </source>
</reference>
<dbReference type="InterPro" id="IPR001594">
    <property type="entry name" value="Palmitoyltrfase_DHHC"/>
</dbReference>
<evidence type="ECO:0000256" key="6">
    <source>
        <dbReference type="ARBA" id="ARBA00023136"/>
    </source>
</evidence>
<dbReference type="PANTHER" id="PTHR24161">
    <property type="entry name" value="ANK_REP_REGION DOMAIN-CONTAINING PROTEIN-RELATED"/>
    <property type="match status" value="1"/>
</dbReference>
<dbReference type="SMART" id="SM00248">
    <property type="entry name" value="ANK"/>
    <property type="match status" value="5"/>
</dbReference>
<feature type="transmembrane region" description="Helical" evidence="8">
    <location>
        <begin position="427"/>
        <end position="449"/>
    </location>
</feature>
<dbReference type="PROSITE" id="PS50216">
    <property type="entry name" value="DHHC"/>
    <property type="match status" value="1"/>
</dbReference>
<feature type="repeat" description="ANK" evidence="7">
    <location>
        <begin position="218"/>
        <end position="238"/>
    </location>
</feature>
<feature type="transmembrane region" description="Helical" evidence="8">
    <location>
        <begin position="563"/>
        <end position="589"/>
    </location>
</feature>
<feature type="compositionally biased region" description="Polar residues" evidence="9">
    <location>
        <begin position="88"/>
        <end position="106"/>
    </location>
</feature>
<sequence length="689" mass="79217">MSKYQRLPEDANPEADQAESSAERKESLELNQNERMKKINHTDTSEDNSNESGVSEARNSHLKKSDSLKQAKRQSPFQYNEDNKSEEQSFAYQSSGSKNQQEQQYSDDNRGSGAERFTNSSNLRSTLPLSPFYGKFIESLRGRRMRNVKQDLHNHRAMFYQPIDEMNKTALHIACEKNSFEIVKLIIEKLFDGLELTNRGRGQRRITKVEFINLQNNDGLTAIHYAAFRGNIKILKYLCDEHQGDPYIKDNDGHNVIHIAAQADKVNVIHYFIKNFNFDVNDRDNKDSSALHWAAYLNKEISLTYLIAWGANVNATDAENNTPLHLAVLTSENVKESRCVKILLLKGASRKIENHEGKRPSDLIKEGDMYDELHSILKEQRYCTCLLIKVPFAKIERNERTAIFFLILYILLNAIAGLYIVPMCSPIHYEAAGVIGFLSFIMLLTFILASIRDPGYLRRDPTIDFQNLLDHTDPYNLCPDCKVIRTPRSRHCNICNMCVERFDHHCPYLNNCVGYRNHAYFLAYISSMAITMLVIVGFIIFSFVNHPEEKKAWEFMKGTYPVYVHYVLCSLILCVVVFFFPFTSILSLIHCWNFGKNQTTNERFARKNDGDNPSMISKSLLDNSHNDTSERPSGWNNENTTDMLGDSSNNDTLLRTTFIGPKNGTCLGNCFRMINYKPPSQQTMLREYM</sequence>
<evidence type="ECO:0000256" key="8">
    <source>
        <dbReference type="RuleBase" id="RU079119"/>
    </source>
</evidence>
<evidence type="ECO:0000256" key="5">
    <source>
        <dbReference type="ARBA" id="ARBA00023043"/>
    </source>
</evidence>
<feature type="transmembrane region" description="Helical" evidence="8">
    <location>
        <begin position="521"/>
        <end position="543"/>
    </location>
</feature>
<name>A0AAD1Y8D7_EUPCR</name>
<keyword evidence="4 8" id="KW-1133">Transmembrane helix</keyword>
<comment type="catalytic activity">
    <reaction evidence="8">
        <text>L-cysteinyl-[protein] + hexadecanoyl-CoA = S-hexadecanoyl-L-cysteinyl-[protein] + CoA</text>
        <dbReference type="Rhea" id="RHEA:36683"/>
        <dbReference type="Rhea" id="RHEA-COMP:10131"/>
        <dbReference type="Rhea" id="RHEA-COMP:11032"/>
        <dbReference type="ChEBI" id="CHEBI:29950"/>
        <dbReference type="ChEBI" id="CHEBI:57287"/>
        <dbReference type="ChEBI" id="CHEBI:57379"/>
        <dbReference type="ChEBI" id="CHEBI:74151"/>
        <dbReference type="EC" id="2.3.1.225"/>
    </reaction>
</comment>
<feature type="domain" description="Palmitoyltransferase DHHC" evidence="10">
    <location>
        <begin position="472"/>
        <end position="605"/>
    </location>
</feature>
<evidence type="ECO:0000313" key="12">
    <source>
        <dbReference type="Proteomes" id="UP001295684"/>
    </source>
</evidence>
<dbReference type="Pfam" id="PF13637">
    <property type="entry name" value="Ank_4"/>
    <property type="match status" value="1"/>
</dbReference>
<dbReference type="Pfam" id="PF13606">
    <property type="entry name" value="Ank_3"/>
    <property type="match status" value="1"/>
</dbReference>
<feature type="compositionally biased region" description="Polar residues" evidence="9">
    <location>
        <begin position="634"/>
        <end position="643"/>
    </location>
</feature>
<evidence type="ECO:0000256" key="2">
    <source>
        <dbReference type="ARBA" id="ARBA00022692"/>
    </source>
</evidence>
<evidence type="ECO:0000256" key="7">
    <source>
        <dbReference type="PROSITE-ProRule" id="PRU00023"/>
    </source>
</evidence>
<feature type="region of interest" description="Disordered" evidence="9">
    <location>
        <begin position="621"/>
        <end position="643"/>
    </location>
</feature>
<evidence type="ECO:0000256" key="1">
    <source>
        <dbReference type="ARBA" id="ARBA00004141"/>
    </source>
</evidence>
<keyword evidence="8" id="KW-0808">Transferase</keyword>
<keyword evidence="6 8" id="KW-0472">Membrane</keyword>
<dbReference type="PROSITE" id="PS50088">
    <property type="entry name" value="ANK_REPEAT"/>
    <property type="match status" value="3"/>
</dbReference>
<keyword evidence="8" id="KW-0012">Acyltransferase</keyword>
<organism evidence="11 12">
    <name type="scientific">Euplotes crassus</name>
    <dbReference type="NCBI Taxonomy" id="5936"/>
    <lineage>
        <taxon>Eukaryota</taxon>
        <taxon>Sar</taxon>
        <taxon>Alveolata</taxon>
        <taxon>Ciliophora</taxon>
        <taxon>Intramacronucleata</taxon>
        <taxon>Spirotrichea</taxon>
        <taxon>Hypotrichia</taxon>
        <taxon>Euplotida</taxon>
        <taxon>Euplotidae</taxon>
        <taxon>Moneuplotes</taxon>
    </lineage>
</organism>
<feature type="repeat" description="ANK" evidence="7">
    <location>
        <begin position="319"/>
        <end position="355"/>
    </location>
</feature>